<keyword evidence="2" id="KW-0812">Transmembrane</keyword>
<protein>
    <submittedName>
        <fullName evidence="3">Uncharacterized protein</fullName>
    </submittedName>
</protein>
<dbReference type="OrthoDB" id="6189326at2759"/>
<feature type="compositionally biased region" description="Polar residues" evidence="1">
    <location>
        <begin position="671"/>
        <end position="683"/>
    </location>
</feature>
<keyword evidence="2" id="KW-0472">Membrane</keyword>
<evidence type="ECO:0000256" key="2">
    <source>
        <dbReference type="SAM" id="Phobius"/>
    </source>
</evidence>
<evidence type="ECO:0000313" key="3">
    <source>
        <dbReference type="EMBL" id="CAC5422649.1"/>
    </source>
</evidence>
<keyword evidence="2" id="KW-1133">Transmembrane helix</keyword>
<dbReference type="EMBL" id="CACVKT020009675">
    <property type="protein sequence ID" value="CAC5422649.1"/>
    <property type="molecule type" value="Genomic_DNA"/>
</dbReference>
<feature type="transmembrane region" description="Helical" evidence="2">
    <location>
        <begin position="629"/>
        <end position="651"/>
    </location>
</feature>
<gene>
    <name evidence="3" type="ORF">MCOR_54686</name>
</gene>
<accession>A0A6J8EPS7</accession>
<reference evidence="3 4" key="1">
    <citation type="submission" date="2020-06" db="EMBL/GenBank/DDBJ databases">
        <authorList>
            <person name="Li R."/>
            <person name="Bekaert M."/>
        </authorList>
    </citation>
    <scope>NUCLEOTIDE SEQUENCE [LARGE SCALE GENOMIC DNA]</scope>
    <source>
        <strain evidence="4">wild</strain>
    </source>
</reference>
<dbReference type="AlphaFoldDB" id="A0A6J8EPS7"/>
<dbReference type="Proteomes" id="UP000507470">
    <property type="component" value="Unassembled WGS sequence"/>
</dbReference>
<name>A0A6J8EPS7_MYTCO</name>
<sequence length="870" mass="97641">MSVVGGEQLLHYSPYGVNWNKAYLSCGVNGLEIVEEVLKRSDVLENQQFWIGKTPIFTPWIELIGCYEVHGLNKTELNSLNTRGECQKKCQHVKHFGFKKTSSRRCVCIPDEVLIDNQKNMSACEESYFYYVYKEFRGKVVDSDDPGNCMTLCCGDCSRGNIESYMFEGRNCDARDLSTIARCEDRNSSYWGATQNEGVTFCASKQQLLLPSTFCHEPGNSKFSGILAWTNVFREQITECFTTNCTTTRFLCPAGVINSEEGTKGFKKIEKACNESLQWFICSSNRSPITDQALYTTMSSSGMISKQIIDNQGNTETTLVKGISSGVTSFEKVKNDCQQGFTVTALIGAVIGGSVGFNLLCFGIILLVHKLRESILLKECNVLTNRTFWLGKAIYSKTSAWMEILGNDDPNQITSWSQNHDISLNLCMNKNQLLLAPLHYCTNRLRDQSTQSWTNVFREVYEYELTKAEGGNKTPLQCLSGHLVQHDGQWKLMKMKRDCNKHLAWFMCRNFDTKSTISSSAGNGPTKSEEILQKSSVTTSFPEIAFTTRTKVTKRKTSSFSITQITVTDLNTLPSLSLRTEKYMVRSTQTNGRIAYTINSTKSAGVVYNGEENIPQKDHSKEGNNSRTIGAVIGGLLGACSVITLLGVLIVCKLRSIGIFKESSKHHKQETSQIQFSKTTYQDSNNTTDKRSTTTTSNETYGLAENSTAVYAVVNKIKKPENRNETYTDAGNGEYDHLHDIQNRKICSQENLYHSHGAPRNKDDQTYDNSDFGKRKCNHGNSLYDQSFSVVEEEYSYSTNKIHDNSLAMSNTKVTWEDAVKMCQETNSVIEDSIDRIKNVSVPAGTHFWLPKYSAITPWIDLIGNALYSV</sequence>
<evidence type="ECO:0000313" key="4">
    <source>
        <dbReference type="Proteomes" id="UP000507470"/>
    </source>
</evidence>
<keyword evidence="4" id="KW-1185">Reference proteome</keyword>
<proteinExistence type="predicted"/>
<evidence type="ECO:0000256" key="1">
    <source>
        <dbReference type="SAM" id="MobiDB-lite"/>
    </source>
</evidence>
<organism evidence="3 4">
    <name type="scientific">Mytilus coruscus</name>
    <name type="common">Sea mussel</name>
    <dbReference type="NCBI Taxonomy" id="42192"/>
    <lineage>
        <taxon>Eukaryota</taxon>
        <taxon>Metazoa</taxon>
        <taxon>Spiralia</taxon>
        <taxon>Lophotrochozoa</taxon>
        <taxon>Mollusca</taxon>
        <taxon>Bivalvia</taxon>
        <taxon>Autobranchia</taxon>
        <taxon>Pteriomorphia</taxon>
        <taxon>Mytilida</taxon>
        <taxon>Mytiloidea</taxon>
        <taxon>Mytilidae</taxon>
        <taxon>Mytilinae</taxon>
        <taxon>Mytilus</taxon>
    </lineage>
</organism>
<feature type="region of interest" description="Disordered" evidence="1">
    <location>
        <begin position="668"/>
        <end position="700"/>
    </location>
</feature>
<feature type="transmembrane region" description="Helical" evidence="2">
    <location>
        <begin position="341"/>
        <end position="368"/>
    </location>
</feature>